<feature type="region of interest" description="Disordered" evidence="6">
    <location>
        <begin position="1"/>
        <end position="28"/>
    </location>
</feature>
<feature type="transmembrane region" description="Helical" evidence="7">
    <location>
        <begin position="386"/>
        <end position="404"/>
    </location>
</feature>
<dbReference type="PROSITE" id="PS50850">
    <property type="entry name" value="MFS"/>
    <property type="match status" value="1"/>
</dbReference>
<evidence type="ECO:0000256" key="7">
    <source>
        <dbReference type="SAM" id="Phobius"/>
    </source>
</evidence>
<evidence type="ECO:0000256" key="3">
    <source>
        <dbReference type="ARBA" id="ARBA00022692"/>
    </source>
</evidence>
<feature type="compositionally biased region" description="Basic and acidic residues" evidence="6">
    <location>
        <begin position="523"/>
        <end position="535"/>
    </location>
</feature>
<protein>
    <submittedName>
        <fullName evidence="9">RHTO0S08e06480g1_1</fullName>
    </submittedName>
</protein>
<feature type="transmembrane region" description="Helical" evidence="7">
    <location>
        <begin position="140"/>
        <end position="164"/>
    </location>
</feature>
<dbReference type="InterPro" id="IPR050930">
    <property type="entry name" value="MFS_Vesicular_Transporter"/>
</dbReference>
<dbReference type="Gene3D" id="1.20.1250.20">
    <property type="entry name" value="MFS general substrate transporter like domains"/>
    <property type="match status" value="2"/>
</dbReference>
<organism evidence="9">
    <name type="scientific">Rhodotorula toruloides</name>
    <name type="common">Yeast</name>
    <name type="synonym">Rhodosporidium toruloides</name>
    <dbReference type="NCBI Taxonomy" id="5286"/>
    <lineage>
        <taxon>Eukaryota</taxon>
        <taxon>Fungi</taxon>
        <taxon>Dikarya</taxon>
        <taxon>Basidiomycota</taxon>
        <taxon>Pucciniomycotina</taxon>
        <taxon>Microbotryomycetes</taxon>
        <taxon>Sporidiobolales</taxon>
        <taxon>Sporidiobolaceae</taxon>
        <taxon>Rhodotorula</taxon>
    </lineage>
</organism>
<feature type="transmembrane region" description="Helical" evidence="7">
    <location>
        <begin position="45"/>
        <end position="69"/>
    </location>
</feature>
<feature type="transmembrane region" description="Helical" evidence="7">
    <location>
        <begin position="350"/>
        <end position="374"/>
    </location>
</feature>
<accession>A0A061B2Y2</accession>
<evidence type="ECO:0000256" key="1">
    <source>
        <dbReference type="ARBA" id="ARBA00004141"/>
    </source>
</evidence>
<feature type="transmembrane region" description="Helical" evidence="7">
    <location>
        <begin position="320"/>
        <end position="338"/>
    </location>
</feature>
<dbReference type="EMBL" id="LK052943">
    <property type="protein sequence ID" value="CDR43827.1"/>
    <property type="molecule type" value="Genomic_DNA"/>
</dbReference>
<dbReference type="PANTHER" id="PTHR23506">
    <property type="entry name" value="GH10249P"/>
    <property type="match status" value="1"/>
</dbReference>
<feature type="region of interest" description="Disordered" evidence="6">
    <location>
        <begin position="279"/>
        <end position="299"/>
    </location>
</feature>
<evidence type="ECO:0000313" key="9">
    <source>
        <dbReference type="EMBL" id="CDR43827.1"/>
    </source>
</evidence>
<comment type="subcellular location">
    <subcellularLocation>
        <location evidence="1">Membrane</location>
        <topology evidence="1">Multi-pass membrane protein</topology>
    </subcellularLocation>
</comment>
<dbReference type="GO" id="GO:0022857">
    <property type="term" value="F:transmembrane transporter activity"/>
    <property type="evidence" value="ECO:0007669"/>
    <property type="project" value="InterPro"/>
</dbReference>
<keyword evidence="2" id="KW-0813">Transport</keyword>
<dbReference type="AlphaFoldDB" id="A0A061B2Y2"/>
<reference evidence="9" key="1">
    <citation type="journal article" date="2014" name="Genome Announc.">
        <title>Draft genome sequence of Rhodosporidium toruloides CECT1137, an oleaginous yeast of biotechnological interest.</title>
        <authorList>
            <person name="Morin N."/>
            <person name="Calcas X."/>
            <person name="Devillers H."/>
            <person name="Durrens P."/>
            <person name="Sherman D.J."/>
            <person name="Nicaud J.-M."/>
            <person name="Neuveglise C."/>
        </authorList>
    </citation>
    <scope>NUCLEOTIDE SEQUENCE</scope>
    <source>
        <strain evidence="9">CECT1137</strain>
    </source>
</reference>
<keyword evidence="3 7" id="KW-0812">Transmembrane</keyword>
<dbReference type="GO" id="GO:0016020">
    <property type="term" value="C:membrane"/>
    <property type="evidence" value="ECO:0007669"/>
    <property type="project" value="UniProtKB-SubCell"/>
</dbReference>
<feature type="transmembrane region" description="Helical" evidence="7">
    <location>
        <begin position="410"/>
        <end position="437"/>
    </location>
</feature>
<dbReference type="SUPFAM" id="SSF103473">
    <property type="entry name" value="MFS general substrate transporter"/>
    <property type="match status" value="1"/>
</dbReference>
<evidence type="ECO:0000259" key="8">
    <source>
        <dbReference type="PROSITE" id="PS50850"/>
    </source>
</evidence>
<feature type="compositionally biased region" description="Low complexity" evidence="6">
    <location>
        <begin position="283"/>
        <end position="299"/>
    </location>
</feature>
<dbReference type="Pfam" id="PF07690">
    <property type="entry name" value="MFS_1"/>
    <property type="match status" value="2"/>
</dbReference>
<keyword evidence="4 7" id="KW-1133">Transmembrane helix</keyword>
<proteinExistence type="predicted"/>
<dbReference type="InterPro" id="IPR020846">
    <property type="entry name" value="MFS_dom"/>
</dbReference>
<evidence type="ECO:0000256" key="6">
    <source>
        <dbReference type="SAM" id="MobiDB-lite"/>
    </source>
</evidence>
<evidence type="ECO:0000256" key="4">
    <source>
        <dbReference type="ARBA" id="ARBA00022989"/>
    </source>
</evidence>
<feature type="transmembrane region" description="Helical" evidence="7">
    <location>
        <begin position="206"/>
        <end position="226"/>
    </location>
</feature>
<evidence type="ECO:0000256" key="2">
    <source>
        <dbReference type="ARBA" id="ARBA00022448"/>
    </source>
</evidence>
<gene>
    <name evidence="9" type="ORF">RHTO0S_08e06480g</name>
</gene>
<feature type="transmembrane region" description="Helical" evidence="7">
    <location>
        <begin position="89"/>
        <end position="110"/>
    </location>
</feature>
<feature type="transmembrane region" description="Helical" evidence="7">
    <location>
        <begin position="176"/>
        <end position="200"/>
    </location>
</feature>
<evidence type="ECO:0000256" key="5">
    <source>
        <dbReference type="ARBA" id="ARBA00023136"/>
    </source>
</evidence>
<dbReference type="PANTHER" id="PTHR23506:SF23">
    <property type="entry name" value="GH10249P"/>
    <property type="match status" value="1"/>
</dbReference>
<dbReference type="InterPro" id="IPR036259">
    <property type="entry name" value="MFS_trans_sf"/>
</dbReference>
<feature type="transmembrane region" description="Helical" evidence="7">
    <location>
        <begin position="117"/>
        <end position="134"/>
    </location>
</feature>
<keyword evidence="5 7" id="KW-0472">Membrane</keyword>
<feature type="domain" description="Major facilitator superfamily (MFS) profile" evidence="8">
    <location>
        <begin position="47"/>
        <end position="499"/>
    </location>
</feature>
<dbReference type="CDD" id="cd17325">
    <property type="entry name" value="MFS_MdtG_SLC18_like"/>
    <property type="match status" value="1"/>
</dbReference>
<dbReference type="InterPro" id="IPR011701">
    <property type="entry name" value="MFS"/>
</dbReference>
<dbReference type="OrthoDB" id="440553at2759"/>
<feature type="transmembrane region" description="Helical" evidence="7">
    <location>
        <begin position="480"/>
        <end position="503"/>
    </location>
</feature>
<name>A0A061B2Y2_RHOTO</name>
<sequence>MTSQWLRTRRPTKRGEKGEANDDAASAIPDSKKPPVLLRQRCSTWFIALTVGFGVLVDLSSYSLAVPVIPFRLAAIGHTQDEIGGLTGWLVAAYAGGLIVSSPPVAYIGARWKNRQIPLTLGLLFMAGAVIMFMEANSYALMVVARILQGFSGTVLWTIGLALVTDSVPEERVGKVLGWVMIGFSFGQAIGPPVGGVLYARMGWRAPFVFSLILVAIDLGLRMLIVEKHRAVEWIRRGKEVWGFEAPGWVDEVNTRVEEPKKEREKTIPAGDAEDNARIPVPLADSTPSSTSSDTTLAPSHSRIPSHWIGFLHFLRHPRALTSFLLTLLNGIIAGGLQDTGLTIHLEEEYGLSSFGAGLVFLGIVVPTFFGSPFAGWVTDKYGTKWIMLAGVVLSIAVYPLLIIRGPLPLFIFFLALVGLSISCFITPSTVDLSLVASSHTSITTAHTFAIFNLAFSIGALVGPIIAGQILSGLGVRKGWVALTVLSAGLSAVFVPPVLAFVGGPLRRGSGRKDVQVEEEERGTDRRGEEQEGET</sequence>
<feature type="region of interest" description="Disordered" evidence="6">
    <location>
        <begin position="509"/>
        <end position="535"/>
    </location>
</feature>
<feature type="transmembrane region" description="Helical" evidence="7">
    <location>
        <begin position="449"/>
        <end position="474"/>
    </location>
</feature>